<evidence type="ECO:0000256" key="10">
    <source>
        <dbReference type="ARBA" id="ARBA00044501"/>
    </source>
</evidence>
<dbReference type="HAMAP" id="MF_01665">
    <property type="entry name" value="HemeA_synth_type2"/>
    <property type="match status" value="1"/>
</dbReference>
<reference evidence="13 14" key="1">
    <citation type="submission" date="2018-08" db="EMBL/GenBank/DDBJ databases">
        <title>Wenzhouxiangella salilacus sp. nov., a novel bacterium isolated from a saline lake in Xinjiang Province, China.</title>
        <authorList>
            <person name="Han S."/>
        </authorList>
    </citation>
    <scope>NUCLEOTIDE SEQUENCE [LARGE SCALE GENOMIC DNA]</scope>
    <source>
        <strain evidence="13 14">XDB06</strain>
    </source>
</reference>
<dbReference type="PANTHER" id="PTHR23289:SF2">
    <property type="entry name" value="CYTOCHROME C OXIDASE ASSEMBLY PROTEIN COX15 HOMOLOG"/>
    <property type="match status" value="1"/>
</dbReference>
<dbReference type="RefSeq" id="WP_116649106.1">
    <property type="nucleotide sequence ID" value="NZ_QUZK01000002.1"/>
</dbReference>
<dbReference type="PANTHER" id="PTHR23289">
    <property type="entry name" value="CYTOCHROME C OXIDASE ASSEMBLY PROTEIN COX15"/>
    <property type="match status" value="1"/>
</dbReference>
<dbReference type="GO" id="GO:0016653">
    <property type="term" value="F:oxidoreductase activity, acting on NAD(P)H, heme protein as acceptor"/>
    <property type="evidence" value="ECO:0007669"/>
    <property type="project" value="TreeGrafter"/>
</dbReference>
<comment type="caution">
    <text evidence="13">The sequence shown here is derived from an EMBL/GenBank/DDBJ whole genome shotgun (WGS) entry which is preliminary data.</text>
</comment>
<comment type="pathway">
    <text evidence="10">Porphyrin-containing compound metabolism; heme A biosynthesis; heme A from heme O: step 1/1.</text>
</comment>
<sequence length="353" mass="39659">MNLIEKHHQRRVGIWLLLCCLVLFSLVMLGGATRLTGSGLSMVEWEPVTGIIPPTSEETWMREFNAYRQSPEYQKVNRGMSLDEFKVIYWFEFGHRLLARSLGLVFALPLAWFWWRGWIPHRLRWPLLGLLGLGALQGWMGWYMVQSGLIDIPRVSPYRLAAHLSLALIIFSFMFRLALGLLMPAEHRPHPMRRWTVTLLVMTGLTVFVGAFVAGLRAGFVYNDFPFMAGRLIPEGILGLEPLWRNFFENTATVQFMHRVLALSTLAVVIAAWIRQRAHSLDRGARLAFHVLFAMVTLQVALGIATLMLYVPVLLGTLHQGTAVLVLGAVIAADYRVSHAPAAGAHSGRLAPA</sequence>
<feature type="transmembrane region" description="Helical" evidence="12">
    <location>
        <begin position="97"/>
        <end position="115"/>
    </location>
</feature>
<keyword evidence="6" id="KW-0560">Oxidoreductase</keyword>
<keyword evidence="3 12" id="KW-0812">Transmembrane</keyword>
<evidence type="ECO:0000256" key="5">
    <source>
        <dbReference type="ARBA" id="ARBA00022989"/>
    </source>
</evidence>
<evidence type="ECO:0000256" key="2">
    <source>
        <dbReference type="ARBA" id="ARBA00004141"/>
    </source>
</evidence>
<feature type="transmembrane region" description="Helical" evidence="12">
    <location>
        <begin position="287"/>
        <end position="311"/>
    </location>
</feature>
<dbReference type="OrthoDB" id="9793156at2"/>
<keyword evidence="4" id="KW-0479">Metal-binding</keyword>
<feature type="transmembrane region" description="Helical" evidence="12">
    <location>
        <begin position="195"/>
        <end position="216"/>
    </location>
</feature>
<evidence type="ECO:0000256" key="4">
    <source>
        <dbReference type="ARBA" id="ARBA00022723"/>
    </source>
</evidence>
<evidence type="ECO:0000256" key="9">
    <source>
        <dbReference type="ARBA" id="ARBA00023136"/>
    </source>
</evidence>
<keyword evidence="8" id="KW-0350">Heme biosynthesis</keyword>
<comment type="subcellular location">
    <subcellularLocation>
        <location evidence="2">Membrane</location>
        <topology evidence="2">Multi-pass membrane protein</topology>
    </subcellularLocation>
</comment>
<evidence type="ECO:0000256" key="6">
    <source>
        <dbReference type="ARBA" id="ARBA00023002"/>
    </source>
</evidence>
<organism evidence="13 14">
    <name type="scientific">Wenzhouxiangella sediminis</name>
    <dbReference type="NCBI Taxonomy" id="1792836"/>
    <lineage>
        <taxon>Bacteria</taxon>
        <taxon>Pseudomonadati</taxon>
        <taxon>Pseudomonadota</taxon>
        <taxon>Gammaproteobacteria</taxon>
        <taxon>Chromatiales</taxon>
        <taxon>Wenzhouxiangellaceae</taxon>
        <taxon>Wenzhouxiangella</taxon>
    </lineage>
</organism>
<keyword evidence="5 12" id="KW-1133">Transmembrane helix</keyword>
<feature type="transmembrane region" description="Helical" evidence="12">
    <location>
        <begin position="127"/>
        <end position="145"/>
    </location>
</feature>
<dbReference type="AlphaFoldDB" id="A0A3E1KD46"/>
<accession>A0A3E1KD46</accession>
<comment type="catalytic activity">
    <reaction evidence="11">
        <text>Fe(II)-heme o + 2 A + H2O = Fe(II)-heme a + 2 AH2</text>
        <dbReference type="Rhea" id="RHEA:63388"/>
        <dbReference type="ChEBI" id="CHEBI:13193"/>
        <dbReference type="ChEBI" id="CHEBI:15377"/>
        <dbReference type="ChEBI" id="CHEBI:17499"/>
        <dbReference type="ChEBI" id="CHEBI:60530"/>
        <dbReference type="ChEBI" id="CHEBI:61715"/>
        <dbReference type="EC" id="1.17.99.9"/>
    </reaction>
    <physiologicalReaction direction="left-to-right" evidence="11">
        <dbReference type="Rhea" id="RHEA:63389"/>
    </physiologicalReaction>
</comment>
<dbReference type="InterPro" id="IPR003780">
    <property type="entry name" value="COX15/CtaA_fam"/>
</dbReference>
<proteinExistence type="inferred from homology"/>
<protein>
    <submittedName>
        <fullName evidence="13">Heme A synthase</fullName>
    </submittedName>
</protein>
<feature type="transmembrane region" description="Helical" evidence="12">
    <location>
        <begin position="160"/>
        <end position="183"/>
    </location>
</feature>
<feature type="transmembrane region" description="Helical" evidence="12">
    <location>
        <begin position="12"/>
        <end position="32"/>
    </location>
</feature>
<keyword evidence="9 12" id="KW-0472">Membrane</keyword>
<feature type="transmembrane region" description="Helical" evidence="12">
    <location>
        <begin position="256"/>
        <end position="275"/>
    </location>
</feature>
<dbReference type="GO" id="GO:0016020">
    <property type="term" value="C:membrane"/>
    <property type="evidence" value="ECO:0007669"/>
    <property type="project" value="UniProtKB-SubCell"/>
</dbReference>
<gene>
    <name evidence="13" type="ORF">DZC52_00205</name>
</gene>
<evidence type="ECO:0000256" key="12">
    <source>
        <dbReference type="SAM" id="Phobius"/>
    </source>
</evidence>
<dbReference type="GO" id="GO:0006784">
    <property type="term" value="P:heme A biosynthetic process"/>
    <property type="evidence" value="ECO:0007669"/>
    <property type="project" value="InterPro"/>
</dbReference>
<name>A0A3E1KD46_9GAMM</name>
<dbReference type="Proteomes" id="UP000260351">
    <property type="component" value="Unassembled WGS sequence"/>
</dbReference>
<dbReference type="EMBL" id="QUZK01000002">
    <property type="protein sequence ID" value="RFF33020.1"/>
    <property type="molecule type" value="Genomic_DNA"/>
</dbReference>
<evidence type="ECO:0000256" key="3">
    <source>
        <dbReference type="ARBA" id="ARBA00022692"/>
    </source>
</evidence>
<dbReference type="InterPro" id="IPR023754">
    <property type="entry name" value="HemeA_Synthase_type2"/>
</dbReference>
<evidence type="ECO:0000256" key="1">
    <source>
        <dbReference type="ARBA" id="ARBA00001970"/>
    </source>
</evidence>
<comment type="cofactor">
    <cofactor evidence="1">
        <name>heme b</name>
        <dbReference type="ChEBI" id="CHEBI:60344"/>
    </cofactor>
</comment>
<evidence type="ECO:0000256" key="7">
    <source>
        <dbReference type="ARBA" id="ARBA00023004"/>
    </source>
</evidence>
<keyword evidence="14" id="KW-1185">Reference proteome</keyword>
<evidence type="ECO:0000256" key="11">
    <source>
        <dbReference type="ARBA" id="ARBA00048044"/>
    </source>
</evidence>
<keyword evidence="7" id="KW-0408">Iron</keyword>
<dbReference type="Pfam" id="PF02628">
    <property type="entry name" value="COX15-CtaA"/>
    <property type="match status" value="1"/>
</dbReference>
<dbReference type="GO" id="GO:0046872">
    <property type="term" value="F:metal ion binding"/>
    <property type="evidence" value="ECO:0007669"/>
    <property type="project" value="UniProtKB-KW"/>
</dbReference>
<dbReference type="GO" id="GO:0120547">
    <property type="term" value="F:heme A synthase activity"/>
    <property type="evidence" value="ECO:0007669"/>
    <property type="project" value="UniProtKB-EC"/>
</dbReference>
<evidence type="ECO:0000256" key="8">
    <source>
        <dbReference type="ARBA" id="ARBA00023133"/>
    </source>
</evidence>
<evidence type="ECO:0000313" key="13">
    <source>
        <dbReference type="EMBL" id="RFF33020.1"/>
    </source>
</evidence>
<evidence type="ECO:0000313" key="14">
    <source>
        <dbReference type="Proteomes" id="UP000260351"/>
    </source>
</evidence>